<gene>
    <name evidence="1" type="ORF">L9Z73_13960</name>
</gene>
<evidence type="ECO:0000313" key="2">
    <source>
        <dbReference type="Proteomes" id="UP001317085"/>
    </source>
</evidence>
<keyword evidence="2" id="KW-1185">Reference proteome</keyword>
<protein>
    <recommendedName>
        <fullName evidence="3">Lipoprotein</fullName>
    </recommendedName>
</protein>
<dbReference type="Proteomes" id="UP001317085">
    <property type="component" value="Unassembled WGS sequence"/>
</dbReference>
<evidence type="ECO:0008006" key="3">
    <source>
        <dbReference type="Google" id="ProtNLM"/>
    </source>
</evidence>
<name>A0ABT0EII0_9PSED</name>
<organism evidence="1 2">
    <name type="scientific">Pseudomonas emilianonis</name>
    <dbReference type="NCBI Taxonomy" id="2915812"/>
    <lineage>
        <taxon>Bacteria</taxon>
        <taxon>Pseudomonadati</taxon>
        <taxon>Pseudomonadota</taxon>
        <taxon>Gammaproteobacteria</taxon>
        <taxon>Pseudomonadales</taxon>
        <taxon>Pseudomonadaceae</taxon>
        <taxon>Pseudomonas</taxon>
    </lineage>
</organism>
<dbReference type="EMBL" id="JAKNRV010000116">
    <property type="protein sequence ID" value="MCK1785412.1"/>
    <property type="molecule type" value="Genomic_DNA"/>
</dbReference>
<sequence>MRWITFLLGMAAIGGCVSQPMTLSKDNLKAYDVFLAQPVVADTVFREGDRLSFQLVAPKTKARPQRVVVQLEASCSVPQLSAAYIDSPYGRIYVNRKEGEYVGVQPLLSSLSSMLIKNPSFLQACSEISQPDWRIVKKNANDRWLMLDRDSIKTQGSETLFWGAYDNKEVLTDAVRGLSPSQVREHYAVDCTKQTFRRLASYDVDIFNSVVDGETPENPVAKLVAEANDDNKLLFKTLCMGAEQLKELPAYNSRYKALDVPAPNMIDAPILSAINALNLQPATKKLTYIAVGETPTSKGATSNSYEESFFTTDLASGQIAVDLRREAYQTHKITWRGLINLSSKTTTLQRKVGTYKLNRLVFFGDWQRMPVGSLLSYTAQGELGRSDQSSQVARVFTVECTVTRELNASELNAKFSGIAKGLGCITKFEKHRAAYTIYYLADYGYFLDLGSDKNTYPNNELRILSVH</sequence>
<reference evidence="1 2" key="1">
    <citation type="submission" date="2022-02" db="EMBL/GenBank/DDBJ databases">
        <title>Comparative genomics of the first Antarctic Pseudomonas spp. capable of biotransforming 2,4,6-Trinitrotoluene.</title>
        <authorList>
            <person name="Cabrera M.A."/>
            <person name="Marquez S.L."/>
            <person name="Perez-Donoso J.M."/>
        </authorList>
    </citation>
    <scope>NUCLEOTIDE SEQUENCE [LARGE SCALE GENOMIC DNA]</scope>
    <source>
        <strain evidence="1 2">TNT11</strain>
    </source>
</reference>
<comment type="caution">
    <text evidence="1">The sequence shown here is derived from an EMBL/GenBank/DDBJ whole genome shotgun (WGS) entry which is preliminary data.</text>
</comment>
<proteinExistence type="predicted"/>
<evidence type="ECO:0000313" key="1">
    <source>
        <dbReference type="EMBL" id="MCK1785412.1"/>
    </source>
</evidence>
<accession>A0ABT0EII0</accession>
<dbReference type="PROSITE" id="PS51257">
    <property type="entry name" value="PROKAR_LIPOPROTEIN"/>
    <property type="match status" value="1"/>
</dbReference>
<dbReference type="RefSeq" id="WP_247401824.1">
    <property type="nucleotide sequence ID" value="NZ_JAKNRV010000116.1"/>
</dbReference>